<sequence>MKIPAVLLTGLLCGCSTTTLMTTPMTATLTGDGKYWVLHQPLEYRDPATGMVVIAPRGFATDLASVPRMFWAVFPPCGQYTPAAVIHDYLYWTQPENCNKECADHILLNAMSDANVSEKTRKSIYYAVKYAGQKSWDDNGKAKRNHAIRFVPEKYMNFGSYDTWQQIEERIRTGTAVEAAQPSISEKSSDYTISASVIQPAAGPVYRQCTRAGSSTLG</sequence>
<dbReference type="PROSITE" id="PS51257">
    <property type="entry name" value="PROKAR_LIPOPROTEIN"/>
    <property type="match status" value="1"/>
</dbReference>
<reference evidence="3" key="1">
    <citation type="journal article" date="2019" name="Int. J. Syst. Evol. Microbiol.">
        <title>The Global Catalogue of Microorganisms (GCM) 10K type strain sequencing project: providing services to taxonomists for standard genome sequencing and annotation.</title>
        <authorList>
            <consortium name="The Broad Institute Genomics Platform"/>
            <consortium name="The Broad Institute Genome Sequencing Center for Infectious Disease"/>
            <person name="Wu L."/>
            <person name="Ma J."/>
        </authorList>
    </citation>
    <scope>NUCLEOTIDE SEQUENCE [LARGE SCALE GENOMIC DNA]</scope>
    <source>
        <strain evidence="3">KCTC 15012</strain>
    </source>
</reference>
<comment type="caution">
    <text evidence="2">The sequence shown here is derived from an EMBL/GenBank/DDBJ whole genome shotgun (WGS) entry which is preliminary data.</text>
</comment>
<dbReference type="RefSeq" id="WP_082041565.1">
    <property type="nucleotide sequence ID" value="NZ_CDDF01000011.1"/>
</dbReference>
<feature type="signal peptide" evidence="1">
    <location>
        <begin position="1"/>
        <end position="21"/>
    </location>
</feature>
<evidence type="ECO:0000256" key="1">
    <source>
        <dbReference type="SAM" id="SignalP"/>
    </source>
</evidence>
<dbReference type="Pfam" id="PF07087">
    <property type="entry name" value="DUF1353"/>
    <property type="match status" value="1"/>
</dbReference>
<dbReference type="InterPro" id="IPR010767">
    <property type="entry name" value="Phage_CGC-2007_Cje0229"/>
</dbReference>
<dbReference type="EMBL" id="JBHSPP010000017">
    <property type="protein sequence ID" value="MFC5707607.1"/>
    <property type="molecule type" value="Genomic_DNA"/>
</dbReference>
<feature type="chain" id="PRO_5046517842" evidence="1">
    <location>
        <begin position="22"/>
        <end position="218"/>
    </location>
</feature>
<proteinExistence type="predicted"/>
<gene>
    <name evidence="2" type="ORF">ACFPVW_16445</name>
</gene>
<organism evidence="2 3">
    <name type="scientific">Aeromonas eucrenophila</name>
    <dbReference type="NCBI Taxonomy" id="649"/>
    <lineage>
        <taxon>Bacteria</taxon>
        <taxon>Pseudomonadati</taxon>
        <taxon>Pseudomonadota</taxon>
        <taxon>Gammaproteobacteria</taxon>
        <taxon>Aeromonadales</taxon>
        <taxon>Aeromonadaceae</taxon>
        <taxon>Aeromonas</taxon>
    </lineage>
</organism>
<keyword evidence="3" id="KW-1185">Reference proteome</keyword>
<evidence type="ECO:0000313" key="3">
    <source>
        <dbReference type="Proteomes" id="UP001596132"/>
    </source>
</evidence>
<protein>
    <submittedName>
        <fullName evidence="2">DUF1353 domain-containing protein</fullName>
    </submittedName>
</protein>
<dbReference type="Proteomes" id="UP001596132">
    <property type="component" value="Unassembled WGS sequence"/>
</dbReference>
<name>A0ABW0YF54_9GAMM</name>
<keyword evidence="1" id="KW-0732">Signal</keyword>
<accession>A0ABW0YF54</accession>
<evidence type="ECO:0000313" key="2">
    <source>
        <dbReference type="EMBL" id="MFC5707607.1"/>
    </source>
</evidence>